<keyword evidence="2" id="KW-1185">Reference proteome</keyword>
<gene>
    <name evidence="1" type="ORF">CLV62_104163</name>
</gene>
<name>A0A2V3PYN2_9BACT</name>
<evidence type="ECO:0000313" key="1">
    <source>
        <dbReference type="EMBL" id="PXV66902.1"/>
    </source>
</evidence>
<organism evidence="1 2">
    <name type="scientific">Dysgonomonas alginatilytica</name>
    <dbReference type="NCBI Taxonomy" id="1605892"/>
    <lineage>
        <taxon>Bacteria</taxon>
        <taxon>Pseudomonadati</taxon>
        <taxon>Bacteroidota</taxon>
        <taxon>Bacteroidia</taxon>
        <taxon>Bacteroidales</taxon>
        <taxon>Dysgonomonadaceae</taxon>
        <taxon>Dysgonomonas</taxon>
    </lineage>
</organism>
<dbReference type="Proteomes" id="UP000247973">
    <property type="component" value="Unassembled WGS sequence"/>
</dbReference>
<dbReference type="AlphaFoldDB" id="A0A2V3PYN2"/>
<dbReference type="RefSeq" id="WP_110309858.1">
    <property type="nucleotide sequence ID" value="NZ_QICL01000004.1"/>
</dbReference>
<evidence type="ECO:0000313" key="2">
    <source>
        <dbReference type="Proteomes" id="UP000247973"/>
    </source>
</evidence>
<accession>A0A2V3PYN2</accession>
<comment type="caution">
    <text evidence="1">The sequence shown here is derived from an EMBL/GenBank/DDBJ whole genome shotgun (WGS) entry which is preliminary data.</text>
</comment>
<dbReference type="EMBL" id="QICL01000004">
    <property type="protein sequence ID" value="PXV66902.1"/>
    <property type="molecule type" value="Genomic_DNA"/>
</dbReference>
<reference evidence="1 2" key="1">
    <citation type="submission" date="2018-03" db="EMBL/GenBank/DDBJ databases">
        <title>Genomic Encyclopedia of Archaeal and Bacterial Type Strains, Phase II (KMG-II): from individual species to whole genera.</title>
        <authorList>
            <person name="Goeker M."/>
        </authorList>
    </citation>
    <scope>NUCLEOTIDE SEQUENCE [LARGE SCALE GENOMIC DNA]</scope>
    <source>
        <strain evidence="1 2">DSM 100214</strain>
    </source>
</reference>
<protein>
    <submittedName>
        <fullName evidence="1">Uncharacterized protein</fullName>
    </submittedName>
</protein>
<sequence length="221" mass="25515">MVFNIDEYPILGKIGQFPLDELISIPLNMCESDCDSFCSCQQDAYEAQNKIKREIGKFSIILEDNIEFPTESIEKLISELFLSSSGRVYPSVSRKINQIFKETKHGVIILGNYLVYYLIVSETEHYFLITTRSGILIMAAEFEEKENRLCMMSNKYTEDLAKDSNVDVMDFVHDIFTKALLFLYFKDSQHYGIINLVPHLEVSIEGYSYKNETSSDINLIF</sequence>
<proteinExistence type="predicted"/>